<dbReference type="Proteomes" id="UP000826656">
    <property type="component" value="Unassembled WGS sequence"/>
</dbReference>
<sequence length="709" mass="79293">MSIIESSSRTSIPQEVENPSPFNFSVPPPEESPSTPVCGAGETVEPISPPADILVSPVLHSGNTLVCSPTMVLSSEKSPFLEAQSVVKPNEGPFSEETNIGSMGVSSTISEIAFEGDLPKGKSPKSCTPTAGAELVAIQSLASLRGDAQSTSLEHELESPNQVPPRSEPIFDQTPKSFDVGSDKEEEEEVPLKWRSRGMRGANQSQVNVFELEAVKGTSEVDIVENSAERAKEQQRKGKGKLELSHSKGDKRKYITRSEAQKVMGSAIVASKAHTERTRKRRRKGLKPEHPASTPLSIVNSESESEDVVKYVVKKRREAEEERIKSKGNQKGGKKYTAKNAKVKKQTSLAKGEKERKQSEEQPVKRPGPKIKDQIEEKDLTRKERVENMEQQKVLNGRVFDPDIHTLFGMANLVDAVIIQGWNHLFEPPVPYLHEPEVREFFYKMELLEGGGIITIVRNVEIHLDEETLGIILVVPVVGVRTIEGCKPSGDFSKLATKREDVKRAGLPKKFLKREYQLMFKFINKVMVPRTEKRTVASAADLFHMEKLDELEEINLPAIMLEHMHRVMTWKNAKHEIPYGYLLNFVFNHFEVPVERGVPGTTKQMFTMSTLLECECIEGPAKGRSQVADVLEQQATLRREVTNLTKILSDKEVEITRLKSELQKAISRVPGTSESHELMLKELRDENTMLLKTNASLNEDIKSLNNQLI</sequence>
<feature type="region of interest" description="Disordered" evidence="2">
    <location>
        <begin position="1"/>
        <end position="45"/>
    </location>
</feature>
<feature type="compositionally biased region" description="Basic and acidic residues" evidence="2">
    <location>
        <begin position="227"/>
        <end position="248"/>
    </location>
</feature>
<organism evidence="4 5">
    <name type="scientific">Solanum tuberosum</name>
    <name type="common">Potato</name>
    <dbReference type="NCBI Taxonomy" id="4113"/>
    <lineage>
        <taxon>Eukaryota</taxon>
        <taxon>Viridiplantae</taxon>
        <taxon>Streptophyta</taxon>
        <taxon>Embryophyta</taxon>
        <taxon>Tracheophyta</taxon>
        <taxon>Spermatophyta</taxon>
        <taxon>Magnoliopsida</taxon>
        <taxon>eudicotyledons</taxon>
        <taxon>Gunneridae</taxon>
        <taxon>Pentapetalae</taxon>
        <taxon>asterids</taxon>
        <taxon>lamiids</taxon>
        <taxon>Solanales</taxon>
        <taxon>Solanaceae</taxon>
        <taxon>Solanoideae</taxon>
        <taxon>Solaneae</taxon>
        <taxon>Solanum</taxon>
    </lineage>
</organism>
<feature type="region of interest" description="Disordered" evidence="2">
    <location>
        <begin position="146"/>
        <end position="197"/>
    </location>
</feature>
<feature type="compositionally biased region" description="Basic residues" evidence="2">
    <location>
        <begin position="326"/>
        <end position="345"/>
    </location>
</feature>
<gene>
    <name evidence="4" type="ORF">KY290_013940</name>
</gene>
<reference evidence="4 5" key="1">
    <citation type="journal article" date="2021" name="bioRxiv">
        <title>Chromosome-scale and haplotype-resolved genome assembly of a tetraploid potato cultivar.</title>
        <authorList>
            <person name="Sun H."/>
            <person name="Jiao W.-B."/>
            <person name="Krause K."/>
            <person name="Campoy J.A."/>
            <person name="Goel M."/>
            <person name="Folz-Donahue K."/>
            <person name="Kukat C."/>
            <person name="Huettel B."/>
            <person name="Schneeberger K."/>
        </authorList>
    </citation>
    <scope>NUCLEOTIDE SEQUENCE [LARGE SCALE GENOMIC DNA]</scope>
    <source>
        <strain evidence="4">SolTubOtavaFocal</strain>
        <tissue evidence="4">Leaves</tissue>
    </source>
</reference>
<feature type="compositionally biased region" description="Basic and acidic residues" evidence="2">
    <location>
        <begin position="351"/>
        <end position="385"/>
    </location>
</feature>
<keyword evidence="5" id="KW-1185">Reference proteome</keyword>
<feature type="domain" description="Putative plant transposon protein" evidence="3">
    <location>
        <begin position="421"/>
        <end position="593"/>
    </location>
</feature>
<name>A0ABQ7VN80_SOLTU</name>
<feature type="region of interest" description="Disordered" evidence="2">
    <location>
        <begin position="317"/>
        <end position="385"/>
    </location>
</feature>
<dbReference type="InterPro" id="IPR046796">
    <property type="entry name" value="Transposase_32_dom"/>
</dbReference>
<comment type="caution">
    <text evidence="4">The sequence shown here is derived from an EMBL/GenBank/DDBJ whole genome shotgun (WGS) entry which is preliminary data.</text>
</comment>
<feature type="region of interest" description="Disordered" evidence="2">
    <location>
        <begin position="220"/>
        <end position="303"/>
    </location>
</feature>
<proteinExistence type="predicted"/>
<evidence type="ECO:0000313" key="4">
    <source>
        <dbReference type="EMBL" id="KAH0769959.1"/>
    </source>
</evidence>
<feature type="coiled-coil region" evidence="1">
    <location>
        <begin position="648"/>
        <end position="707"/>
    </location>
</feature>
<evidence type="ECO:0000256" key="1">
    <source>
        <dbReference type="SAM" id="Coils"/>
    </source>
</evidence>
<protein>
    <recommendedName>
        <fullName evidence="3">Putative plant transposon protein domain-containing protein</fullName>
    </recommendedName>
</protein>
<evidence type="ECO:0000256" key="2">
    <source>
        <dbReference type="SAM" id="MobiDB-lite"/>
    </source>
</evidence>
<feature type="compositionally biased region" description="Polar residues" evidence="2">
    <location>
        <begin position="1"/>
        <end position="13"/>
    </location>
</feature>
<accession>A0ABQ7VN80</accession>
<dbReference type="Pfam" id="PF20167">
    <property type="entry name" value="Transposase_32"/>
    <property type="match status" value="1"/>
</dbReference>
<evidence type="ECO:0000259" key="3">
    <source>
        <dbReference type="Pfam" id="PF20167"/>
    </source>
</evidence>
<keyword evidence="1" id="KW-0175">Coiled coil</keyword>
<dbReference type="EMBL" id="JAIVGD010000011">
    <property type="protein sequence ID" value="KAH0769959.1"/>
    <property type="molecule type" value="Genomic_DNA"/>
</dbReference>
<evidence type="ECO:0000313" key="5">
    <source>
        <dbReference type="Proteomes" id="UP000826656"/>
    </source>
</evidence>